<reference evidence="3 4" key="1">
    <citation type="submission" date="2014-10" db="EMBL/GenBank/DDBJ databases">
        <title>Draft genome sequence of the proteorhodopsin-containing marine bacterium Dokdonia donghaensis.</title>
        <authorList>
            <person name="Gomez-Consarnau L."/>
            <person name="Gonzalez J.M."/>
            <person name="Riedel T."/>
            <person name="Jaenicke S."/>
            <person name="Wagner-Doebler I."/>
            <person name="Fuhrman J.A."/>
        </authorList>
    </citation>
    <scope>NUCLEOTIDE SEQUENCE [LARGE SCALE GENOMIC DNA]</scope>
    <source>
        <strain evidence="3 4">DSW-1</strain>
    </source>
</reference>
<evidence type="ECO:0000256" key="2">
    <source>
        <dbReference type="SAM" id="SignalP"/>
    </source>
</evidence>
<keyword evidence="1" id="KW-0472">Membrane</keyword>
<feature type="chain" id="PRO_5001999303" evidence="2">
    <location>
        <begin position="26"/>
        <end position="64"/>
    </location>
</feature>
<protein>
    <submittedName>
        <fullName evidence="3">Uncharacterized protein</fullName>
    </submittedName>
</protein>
<sequence length="64" mass="6872">MKNSIFKKYMLSTLFIVCISTSASAQISFGNDVNDQAPAAPIDGFVTVGIVAGAFLGLRKRFKD</sequence>
<keyword evidence="4" id="KW-1185">Reference proteome</keyword>
<dbReference type="EMBL" id="JSAQ01000001">
    <property type="protein sequence ID" value="KGO06146.1"/>
    <property type="molecule type" value="Genomic_DNA"/>
</dbReference>
<comment type="caution">
    <text evidence="3">The sequence shown here is derived from an EMBL/GenBank/DDBJ whole genome shotgun (WGS) entry which is preliminary data.</text>
</comment>
<dbReference type="OrthoDB" id="1375681at2"/>
<evidence type="ECO:0000313" key="4">
    <source>
        <dbReference type="Proteomes" id="UP000030140"/>
    </source>
</evidence>
<keyword evidence="1" id="KW-0812">Transmembrane</keyword>
<gene>
    <name evidence="3" type="ORF">NV36_04370</name>
</gene>
<name>A0A0A2GV00_9FLAO</name>
<dbReference type="Proteomes" id="UP000030140">
    <property type="component" value="Unassembled WGS sequence"/>
</dbReference>
<keyword evidence="2" id="KW-0732">Signal</keyword>
<feature type="transmembrane region" description="Helical" evidence="1">
    <location>
        <begin position="41"/>
        <end position="58"/>
    </location>
</feature>
<accession>A0A0A2GV00</accession>
<proteinExistence type="predicted"/>
<keyword evidence="1" id="KW-1133">Transmembrane helix</keyword>
<dbReference type="AlphaFoldDB" id="A0A0A2GV00"/>
<dbReference type="RefSeq" id="WP_035325161.1">
    <property type="nucleotide sequence ID" value="NZ_CP015125.1"/>
</dbReference>
<evidence type="ECO:0000313" key="3">
    <source>
        <dbReference type="EMBL" id="KGO06146.1"/>
    </source>
</evidence>
<organism evidence="3 4">
    <name type="scientific">Dokdonia donghaensis DSW-1</name>
    <dbReference type="NCBI Taxonomy" id="1300343"/>
    <lineage>
        <taxon>Bacteria</taxon>
        <taxon>Pseudomonadati</taxon>
        <taxon>Bacteroidota</taxon>
        <taxon>Flavobacteriia</taxon>
        <taxon>Flavobacteriales</taxon>
        <taxon>Flavobacteriaceae</taxon>
        <taxon>Dokdonia</taxon>
    </lineage>
</organism>
<feature type="signal peptide" evidence="2">
    <location>
        <begin position="1"/>
        <end position="25"/>
    </location>
</feature>
<evidence type="ECO:0000256" key="1">
    <source>
        <dbReference type="SAM" id="Phobius"/>
    </source>
</evidence>